<sequence>MSTYTVARRRLFFSQDQCQARLTGHVLRLELEWAPGASLTALRRLSRRNNSEKNRRFRQQIVPPRTPRNENKKSPHEAGFSSIC</sequence>
<evidence type="ECO:0000256" key="1">
    <source>
        <dbReference type="SAM" id="MobiDB-lite"/>
    </source>
</evidence>
<name>A0A382WJL7_9ZZZZ</name>
<proteinExistence type="predicted"/>
<feature type="compositionally biased region" description="Basic and acidic residues" evidence="1">
    <location>
        <begin position="67"/>
        <end position="76"/>
    </location>
</feature>
<accession>A0A382WJL7</accession>
<feature type="region of interest" description="Disordered" evidence="1">
    <location>
        <begin position="44"/>
        <end position="84"/>
    </location>
</feature>
<evidence type="ECO:0000313" key="2">
    <source>
        <dbReference type="EMBL" id="SVD58820.1"/>
    </source>
</evidence>
<dbReference type="EMBL" id="UINC01160268">
    <property type="protein sequence ID" value="SVD58820.1"/>
    <property type="molecule type" value="Genomic_DNA"/>
</dbReference>
<organism evidence="2">
    <name type="scientific">marine metagenome</name>
    <dbReference type="NCBI Taxonomy" id="408172"/>
    <lineage>
        <taxon>unclassified sequences</taxon>
        <taxon>metagenomes</taxon>
        <taxon>ecological metagenomes</taxon>
    </lineage>
</organism>
<gene>
    <name evidence="2" type="ORF">METZ01_LOCUS411674</name>
</gene>
<reference evidence="2" key="1">
    <citation type="submission" date="2018-05" db="EMBL/GenBank/DDBJ databases">
        <authorList>
            <person name="Lanie J.A."/>
            <person name="Ng W.-L."/>
            <person name="Kazmierczak K.M."/>
            <person name="Andrzejewski T.M."/>
            <person name="Davidsen T.M."/>
            <person name="Wayne K.J."/>
            <person name="Tettelin H."/>
            <person name="Glass J.I."/>
            <person name="Rusch D."/>
            <person name="Podicherti R."/>
            <person name="Tsui H.-C.T."/>
            <person name="Winkler M.E."/>
        </authorList>
    </citation>
    <scope>NUCLEOTIDE SEQUENCE</scope>
</reference>
<protein>
    <submittedName>
        <fullName evidence="2">Uncharacterized protein</fullName>
    </submittedName>
</protein>
<dbReference type="AlphaFoldDB" id="A0A382WJL7"/>
<feature type="non-terminal residue" evidence="2">
    <location>
        <position position="84"/>
    </location>
</feature>